<dbReference type="GO" id="GO:0005829">
    <property type="term" value="C:cytosol"/>
    <property type="evidence" value="ECO:0007669"/>
    <property type="project" value="UniProtKB-SubCell"/>
</dbReference>
<name>A0A1S2ZW37_ERIEU</name>
<organism evidence="16 17">
    <name type="scientific">Erinaceus europaeus</name>
    <name type="common">Western European hedgehog</name>
    <dbReference type="NCBI Taxonomy" id="9365"/>
    <lineage>
        <taxon>Eukaryota</taxon>
        <taxon>Metazoa</taxon>
        <taxon>Chordata</taxon>
        <taxon>Craniata</taxon>
        <taxon>Vertebrata</taxon>
        <taxon>Euteleostomi</taxon>
        <taxon>Mammalia</taxon>
        <taxon>Eutheria</taxon>
        <taxon>Laurasiatheria</taxon>
        <taxon>Eulipotyphla</taxon>
        <taxon>Erinaceidae</taxon>
        <taxon>Erinaceinae</taxon>
        <taxon>Erinaceus</taxon>
    </lineage>
</organism>
<evidence type="ECO:0000313" key="16">
    <source>
        <dbReference type="Proteomes" id="UP001652624"/>
    </source>
</evidence>
<keyword evidence="5 13" id="KW-0202">Cytokine</keyword>
<evidence type="ECO:0000256" key="7">
    <source>
        <dbReference type="ARBA" id="ARBA00022620"/>
    </source>
</evidence>
<keyword evidence="7 13" id="KW-0666">Pyrogen</keyword>
<dbReference type="CTD" id="3553"/>
<evidence type="ECO:0000256" key="8">
    <source>
        <dbReference type="ARBA" id="ARBA00023198"/>
    </source>
</evidence>
<evidence type="ECO:0000256" key="6">
    <source>
        <dbReference type="ARBA" id="ARBA00022525"/>
    </source>
</evidence>
<dbReference type="PRINTS" id="PR01359">
    <property type="entry name" value="INTRLEUKIN1B"/>
</dbReference>
<dbReference type="RefSeq" id="XP_007525524.1">
    <property type="nucleotide sequence ID" value="XM_007525462.3"/>
</dbReference>
<dbReference type="GeneID" id="103115670"/>
<evidence type="ECO:0000256" key="14">
    <source>
        <dbReference type="RuleBase" id="RU364119"/>
    </source>
</evidence>
<dbReference type="PRINTS" id="PR00264">
    <property type="entry name" value="INTERLEUKIN1"/>
</dbReference>
<comment type="miscellaneous">
    <text evidence="14">IL1B production occurs in 2 steps, each being controlled by different stimuli. First, inflammatory signals, such as LPS, stimulate the synthesis and promote the accumulation of cytosolic stores of pro-IL1B (priming). Then additional signals are required for inflammasome assembly, leading to CASP1 activation, pro-IL1B processing and eventually secretion of the active cytokine. IL1B processing and secretion are temporarily associated.</text>
</comment>
<protein>
    <recommendedName>
        <fullName evidence="13 14">Multifunctional fusion protein</fullName>
    </recommendedName>
    <domain>
        <recommendedName>
            <fullName evidence="13">Interleukin-1</fullName>
        </recommendedName>
    </domain>
    <domain>
        <recommendedName>
            <fullName evidence="14">Interleukin-1 beta</fullName>
        </recommendedName>
    </domain>
</protein>
<comment type="subunit">
    <text evidence="14">Monomer. Interacts with MEFV.</text>
</comment>
<dbReference type="FunCoup" id="A0A1S2ZW37">
    <property type="interactions" value="686"/>
</dbReference>
<evidence type="ECO:0000256" key="5">
    <source>
        <dbReference type="ARBA" id="ARBA00022514"/>
    </source>
</evidence>
<dbReference type="InterPro" id="IPR003502">
    <property type="entry name" value="IL-1_propep"/>
</dbReference>
<dbReference type="InterPro" id="IPR008996">
    <property type="entry name" value="IL1/FGF"/>
</dbReference>
<dbReference type="InterPro" id="IPR000975">
    <property type="entry name" value="IL-1_fam"/>
</dbReference>
<accession>A0A1S2ZW37</accession>
<evidence type="ECO:0000313" key="17">
    <source>
        <dbReference type="RefSeq" id="XP_007525524.1"/>
    </source>
</evidence>
<keyword evidence="10 13" id="KW-0497">Mitogen</keyword>
<dbReference type="SMART" id="SM00125">
    <property type="entry name" value="IL1"/>
    <property type="match status" value="1"/>
</dbReference>
<dbReference type="Pfam" id="PF00340">
    <property type="entry name" value="IL1"/>
    <property type="match status" value="1"/>
</dbReference>
<sequence length="269" mass="31020">MAAVPELASEMVYYSGNENDMLFEVDGPKQMQCCFQDLDLSSQGDDNIQLQISHQLYKKKFRQVVSIIVTVEKLRHMLVPDSQFSQNDDLKSLFHIIFEEEPIICDTWDDDHYVYDAPPKIINCRIQDRDQKCLVLSGSHQLYALHLRRDALDQQVVFSMSNVQGEESGEKIPVALGLKDKNLYLSCIMKDEKPTLHLEVVDPKIYPKKKMEKRFIFNKTEVKGVFEFESAQFPSWYISTSQAEEKPVFLANIRGGQDITNFSIEILSP</sequence>
<keyword evidence="8 13" id="KW-0395">Inflammatory response</keyword>
<evidence type="ECO:0000256" key="11">
    <source>
        <dbReference type="ARBA" id="ARBA00023613"/>
    </source>
</evidence>
<dbReference type="InParanoid" id="A0A1S2ZW37"/>
<evidence type="ECO:0000259" key="15">
    <source>
        <dbReference type="Pfam" id="PF02394"/>
    </source>
</evidence>
<keyword evidence="16" id="KW-1185">Reference proteome</keyword>
<dbReference type="CDD" id="cd23296">
    <property type="entry name" value="beta-trefoil_IL1B"/>
    <property type="match status" value="1"/>
</dbReference>
<proteinExistence type="inferred from homology"/>
<evidence type="ECO:0000256" key="4">
    <source>
        <dbReference type="ARBA" id="ARBA00022490"/>
    </source>
</evidence>
<dbReference type="PROSITE" id="PS00253">
    <property type="entry name" value="INTERLEUKIN_1"/>
    <property type="match status" value="1"/>
</dbReference>
<comment type="subunit">
    <text evidence="11">Monomer. In its precursor form, weakly interacts with full-length MEFV; the mature cytokine does not interact at all. Interacts with integrins ITGAV:ITGBV and ITGA5:ITGB1; integrin-binding is required for IL1B signaling. Interacts with cargo receptor TMED10; the interaction is direct and is required for the secretion of IL1B mature form. Interacts with HSP90AB1; the interaction facilitates cargo translocation into the ERGIC. Interacts with HSP90B1; the interaction facilitates cargo translocation into the ERGIC.</text>
</comment>
<dbReference type="Gene3D" id="2.80.10.50">
    <property type="match status" value="1"/>
</dbReference>
<evidence type="ECO:0000256" key="12">
    <source>
        <dbReference type="ARBA" id="ARBA00033717"/>
    </source>
</evidence>
<dbReference type="PRINTS" id="PR01357">
    <property type="entry name" value="INTRLEUKN1AB"/>
</dbReference>
<dbReference type="Proteomes" id="UP001652624">
    <property type="component" value="Chromosome 3"/>
</dbReference>
<dbReference type="OrthoDB" id="9449069at2759"/>
<dbReference type="GO" id="GO:0010628">
    <property type="term" value="P:positive regulation of gene expression"/>
    <property type="evidence" value="ECO:0007669"/>
    <property type="project" value="TreeGrafter"/>
</dbReference>
<evidence type="ECO:0000256" key="3">
    <source>
        <dbReference type="ARBA" id="ARBA00010448"/>
    </source>
</evidence>
<dbReference type="PANTHER" id="PTHR10078:SF30">
    <property type="entry name" value="INTERLEUKIN-1 BETA"/>
    <property type="match status" value="1"/>
</dbReference>
<dbReference type="GO" id="GO:0033092">
    <property type="term" value="P:positive regulation of immature T cell proliferation in thymus"/>
    <property type="evidence" value="ECO:0007669"/>
    <property type="project" value="TreeGrafter"/>
</dbReference>
<dbReference type="AlphaFoldDB" id="A0A1S2ZW37"/>
<evidence type="ECO:0000256" key="1">
    <source>
        <dbReference type="ARBA" id="ARBA00004371"/>
    </source>
</evidence>
<evidence type="ECO:0000256" key="9">
    <source>
        <dbReference type="ARBA" id="ARBA00023228"/>
    </source>
</evidence>
<comment type="subcellular location">
    <subcellularLocation>
        <location evidence="14">Cytoplasm</location>
        <location evidence="14">Cytosol</location>
    </subcellularLocation>
    <subcellularLocation>
        <location evidence="14">Secreted</location>
    </subcellularLocation>
    <subcellularLocation>
        <location evidence="1 14">Lysosome</location>
    </subcellularLocation>
    <subcellularLocation>
        <location evidence="2 14">Secreted</location>
        <location evidence="2 14">Extracellular exosome</location>
    </subcellularLocation>
    <text evidence="14">The precursor is cytosolic. In response to inflammasome-activating signals, such as ATP for NLRP3 inflammasome or bacterial flagellin for NLRC4 inflammasome, cleaved and secreted. Mature form is secreted and released in the extracellular milieu by passing through the gasdermin-D (GSDMD) pore. In contrast, the precursor form is not released, due to the presence of an acidic region that is proteolytically removed by CASP1 during maturation. The secretion is dependent on protein unfolding and facilitated by the cargo receptor TMED10.</text>
</comment>
<dbReference type="GO" id="GO:0005149">
    <property type="term" value="F:interleukin-1 receptor binding"/>
    <property type="evidence" value="ECO:0007669"/>
    <property type="project" value="UniProtKB-UniRule"/>
</dbReference>
<reference evidence="17" key="1">
    <citation type="submission" date="2025-08" db="UniProtKB">
        <authorList>
            <consortium name="RefSeq"/>
        </authorList>
    </citation>
    <scope>IDENTIFICATION</scope>
</reference>
<dbReference type="PANTHER" id="PTHR10078">
    <property type="entry name" value="INTERLEUKIN-1 FAMILY MEMBER"/>
    <property type="match status" value="1"/>
</dbReference>
<evidence type="ECO:0000256" key="13">
    <source>
        <dbReference type="RuleBase" id="RU003753"/>
    </source>
</evidence>
<dbReference type="GO" id="GO:0005764">
    <property type="term" value="C:lysosome"/>
    <property type="evidence" value="ECO:0007669"/>
    <property type="project" value="UniProtKB-SubCell"/>
</dbReference>
<keyword evidence="4 14" id="KW-0963">Cytoplasm</keyword>
<dbReference type="GO" id="GO:0005125">
    <property type="term" value="F:cytokine activity"/>
    <property type="evidence" value="ECO:0007669"/>
    <property type="project" value="UniProtKB-UniRule"/>
</dbReference>
<dbReference type="GO" id="GO:0019221">
    <property type="term" value="P:cytokine-mediated signaling pathway"/>
    <property type="evidence" value="ECO:0007669"/>
    <property type="project" value="TreeGrafter"/>
</dbReference>
<keyword evidence="6 13" id="KW-0964">Secreted</keyword>
<keyword evidence="9 14" id="KW-0458">Lysosome</keyword>
<dbReference type="Pfam" id="PF02394">
    <property type="entry name" value="IL1_propep"/>
    <property type="match status" value="1"/>
</dbReference>
<dbReference type="FunFam" id="2.80.10.50:FF:000027">
    <property type="entry name" value="Interleukin-1 beta"/>
    <property type="match status" value="1"/>
</dbReference>
<evidence type="ECO:0000256" key="10">
    <source>
        <dbReference type="ARBA" id="ARBA00023246"/>
    </source>
</evidence>
<dbReference type="eggNOG" id="ENOG502S3E9">
    <property type="taxonomic scope" value="Eukaryota"/>
</dbReference>
<evidence type="ECO:0000256" key="2">
    <source>
        <dbReference type="ARBA" id="ARBA00004550"/>
    </source>
</evidence>
<dbReference type="GO" id="GO:0005615">
    <property type="term" value="C:extracellular space"/>
    <property type="evidence" value="ECO:0007669"/>
    <property type="project" value="UniProtKB-KW"/>
</dbReference>
<comment type="similarity">
    <text evidence="3 13">Belongs to the IL-1 family.</text>
</comment>
<dbReference type="GO" id="GO:0051781">
    <property type="term" value="P:positive regulation of cell division"/>
    <property type="evidence" value="ECO:0007669"/>
    <property type="project" value="UniProtKB-KW"/>
</dbReference>
<comment type="function">
    <text evidence="12 14">Potent pro-inflammatory cytokine. Initially discovered as the major endogenous pyrogen, induces prostaglandin synthesis, neutrophil influx and activation, T-cell activation and cytokine production, B-cell activation and antibody production, and fibroblast proliferation and collagen production. Promotes Th17 differentiation of T-cells. Synergizes with IL12/interleukin-12 to induce IFNG synthesis from T-helper 1 (Th1) cells. Plays a role in angiogenesis by inducing VEGF production synergistically with TNF and IL6. Involved in transduction of inflammation downstream of pyroptosis: its mature form is specifically released in the extracellular milieu by passing through the gasdermin-D (GSDMD) pore.</text>
</comment>
<dbReference type="PRINTS" id="PR00262">
    <property type="entry name" value="IL1HBGF"/>
</dbReference>
<dbReference type="SUPFAM" id="SSF50353">
    <property type="entry name" value="Cytokine"/>
    <property type="match status" value="1"/>
</dbReference>
<dbReference type="GO" id="GO:0071222">
    <property type="term" value="P:cellular response to lipopolysaccharide"/>
    <property type="evidence" value="ECO:0007669"/>
    <property type="project" value="TreeGrafter"/>
</dbReference>
<dbReference type="GO" id="GO:0001660">
    <property type="term" value="P:fever generation"/>
    <property type="evidence" value="ECO:0007669"/>
    <property type="project" value="UniProtKB-UniRule"/>
</dbReference>
<feature type="domain" description="Interleukin-1 propeptide" evidence="15">
    <location>
        <begin position="1"/>
        <end position="103"/>
    </location>
</feature>
<dbReference type="STRING" id="9365.ENSEEUP00000008559"/>
<dbReference type="InterPro" id="IPR020877">
    <property type="entry name" value="IL-1_CS"/>
</dbReference>
<dbReference type="GO" id="GO:0006955">
    <property type="term" value="P:immune response"/>
    <property type="evidence" value="ECO:0007669"/>
    <property type="project" value="InterPro"/>
</dbReference>
<gene>
    <name evidence="14 17" type="primary">IL1B</name>
</gene>